<dbReference type="GO" id="GO:0008236">
    <property type="term" value="F:serine-type peptidase activity"/>
    <property type="evidence" value="ECO:0007669"/>
    <property type="project" value="UniProtKB-KW"/>
</dbReference>
<comment type="similarity">
    <text evidence="1">Belongs to the peptidase S49 family.</text>
</comment>
<dbReference type="PANTHER" id="PTHR33209:SF1">
    <property type="entry name" value="PEPTIDASE S49 DOMAIN-CONTAINING PROTEIN"/>
    <property type="match status" value="1"/>
</dbReference>
<keyword evidence="4" id="KW-0720">Serine protease</keyword>
<evidence type="ECO:0000256" key="4">
    <source>
        <dbReference type="ARBA" id="ARBA00022825"/>
    </source>
</evidence>
<organism evidence="6">
    <name type="scientific">marine sediment metagenome</name>
    <dbReference type="NCBI Taxonomy" id="412755"/>
    <lineage>
        <taxon>unclassified sequences</taxon>
        <taxon>metagenomes</taxon>
        <taxon>ecological metagenomes</taxon>
    </lineage>
</organism>
<evidence type="ECO:0000313" key="6">
    <source>
        <dbReference type="EMBL" id="GAG49104.1"/>
    </source>
</evidence>
<dbReference type="EMBL" id="BARS01050511">
    <property type="protein sequence ID" value="GAG49104.1"/>
    <property type="molecule type" value="Genomic_DNA"/>
</dbReference>
<evidence type="ECO:0000256" key="1">
    <source>
        <dbReference type="ARBA" id="ARBA00008683"/>
    </source>
</evidence>
<dbReference type="Pfam" id="PF01343">
    <property type="entry name" value="Peptidase_S49"/>
    <property type="match status" value="1"/>
</dbReference>
<keyword evidence="2" id="KW-0645">Protease</keyword>
<proteinExistence type="inferred from homology"/>
<dbReference type="AlphaFoldDB" id="X0Y032"/>
<dbReference type="Gene3D" id="3.90.226.10">
    <property type="entry name" value="2-enoyl-CoA Hydratase, Chain A, domain 1"/>
    <property type="match status" value="1"/>
</dbReference>
<keyword evidence="3" id="KW-0378">Hydrolase</keyword>
<evidence type="ECO:0000256" key="3">
    <source>
        <dbReference type="ARBA" id="ARBA00022801"/>
    </source>
</evidence>
<reference evidence="6" key="1">
    <citation type="journal article" date="2014" name="Front. Microbiol.">
        <title>High frequency of phylogenetically diverse reductive dehalogenase-homologous genes in deep subseafloor sedimentary metagenomes.</title>
        <authorList>
            <person name="Kawai M."/>
            <person name="Futagami T."/>
            <person name="Toyoda A."/>
            <person name="Takaki Y."/>
            <person name="Nishi S."/>
            <person name="Hori S."/>
            <person name="Arai W."/>
            <person name="Tsubouchi T."/>
            <person name="Morono Y."/>
            <person name="Uchiyama I."/>
            <person name="Ito T."/>
            <person name="Fujiyama A."/>
            <person name="Inagaki F."/>
            <person name="Takami H."/>
        </authorList>
    </citation>
    <scope>NUCLEOTIDE SEQUENCE</scope>
    <source>
        <strain evidence="6">Expedition CK06-06</strain>
    </source>
</reference>
<dbReference type="CDD" id="cd07022">
    <property type="entry name" value="S49_Sppa_36K_type"/>
    <property type="match status" value="1"/>
</dbReference>
<gene>
    <name evidence="6" type="ORF">S01H1_75397</name>
</gene>
<dbReference type="SUPFAM" id="SSF52096">
    <property type="entry name" value="ClpP/crotonase"/>
    <property type="match status" value="1"/>
</dbReference>
<name>X0Y032_9ZZZZ</name>
<dbReference type="InterPro" id="IPR033855">
    <property type="entry name" value="Protein_C"/>
</dbReference>
<accession>X0Y032</accession>
<dbReference type="GO" id="GO:0006508">
    <property type="term" value="P:proteolysis"/>
    <property type="evidence" value="ECO:0007669"/>
    <property type="project" value="UniProtKB-KW"/>
</dbReference>
<protein>
    <recommendedName>
        <fullName evidence="5">Peptidase S49 domain-containing protein</fullName>
    </recommendedName>
</protein>
<evidence type="ECO:0000259" key="5">
    <source>
        <dbReference type="Pfam" id="PF01343"/>
    </source>
</evidence>
<dbReference type="PANTHER" id="PTHR33209">
    <property type="entry name" value="PROTEASE 4"/>
    <property type="match status" value="1"/>
</dbReference>
<sequence>MIYDRLMAINGAAAVGLWQQGRERRELMGTIGAAEFQALLLEAPAETNVSRGAALVAVHGPMVPRASRLEQLFFGAVSTFGLEAEMRALAEDDEVEVIVLDINSPGGDVRGMPELAATVRDVREKKPVIALGNVDALSAAYWLASQATEIVGVQSSRFGSMGAFFKHADFSGALKAEGIVVTEFALGARKLEFSSGGPLDDEAKARINDLLAGIVDGMVDDVAAGRRMPREQVQK</sequence>
<dbReference type="InterPro" id="IPR029045">
    <property type="entry name" value="ClpP/crotonase-like_dom_sf"/>
</dbReference>
<dbReference type="InterPro" id="IPR002142">
    <property type="entry name" value="Peptidase_S49"/>
</dbReference>
<feature type="non-terminal residue" evidence="6">
    <location>
        <position position="235"/>
    </location>
</feature>
<comment type="caution">
    <text evidence="6">The sequence shown here is derived from an EMBL/GenBank/DDBJ whole genome shotgun (WGS) entry which is preliminary data.</text>
</comment>
<feature type="domain" description="Peptidase S49" evidence="5">
    <location>
        <begin position="122"/>
        <end position="235"/>
    </location>
</feature>
<evidence type="ECO:0000256" key="2">
    <source>
        <dbReference type="ARBA" id="ARBA00022670"/>
    </source>
</evidence>